<dbReference type="AlphaFoldDB" id="A0A261TP13"/>
<feature type="domain" description="FecR protein" evidence="2">
    <location>
        <begin position="111"/>
        <end position="203"/>
    </location>
</feature>
<keyword evidence="1" id="KW-1133">Transmembrane helix</keyword>
<dbReference type="InterPro" id="IPR012373">
    <property type="entry name" value="Ferrdict_sens_TM"/>
</dbReference>
<keyword evidence="5" id="KW-1185">Reference proteome</keyword>
<dbReference type="Pfam" id="PF16220">
    <property type="entry name" value="DUF4880"/>
    <property type="match status" value="1"/>
</dbReference>
<evidence type="ECO:0000259" key="3">
    <source>
        <dbReference type="Pfam" id="PF16220"/>
    </source>
</evidence>
<dbReference type="Gene3D" id="2.60.120.1440">
    <property type="match status" value="1"/>
</dbReference>
<evidence type="ECO:0000256" key="1">
    <source>
        <dbReference type="SAM" id="Phobius"/>
    </source>
</evidence>
<gene>
    <name evidence="4" type="ORF">CAL20_23975</name>
</gene>
<comment type="caution">
    <text evidence="4">The sequence shown here is derived from an EMBL/GenBank/DDBJ whole genome shotgun (WGS) entry which is preliminary data.</text>
</comment>
<proteinExistence type="predicted"/>
<evidence type="ECO:0000313" key="4">
    <source>
        <dbReference type="EMBL" id="OZI51021.1"/>
    </source>
</evidence>
<evidence type="ECO:0000259" key="2">
    <source>
        <dbReference type="Pfam" id="PF04773"/>
    </source>
</evidence>
<evidence type="ECO:0000313" key="5">
    <source>
        <dbReference type="Proteomes" id="UP000216885"/>
    </source>
</evidence>
<sequence>MEQAAHWYALLISGEADATDRARWQTWLAANAQHRHAWTYVEAVSQRVLAPLQDTPDPTLLASKVHDVHTRERSRRRVLAGLGAVAGLGLIGWTGWTRTPIVGVLAAWTADYRSGIGDIREIKLADGSRIWLNAGSALNADMSANLRKLTLIAGEVLVSTAHGDARPFIVGTPQGQLRALGTRFTVRREPEQTFLAVYEGAVEIRTAASDTTTVIAAGKQARFSPDRIADATEADPAREAWSRGDLVAWDLSLAAVVHELNRYYTGHIALDPAVAQRRVFGTFPLRDVDGALAMLADVASLQVRKPLPWWISISSRDATPSPAQSR</sequence>
<dbReference type="Pfam" id="PF04773">
    <property type="entry name" value="FecR"/>
    <property type="match status" value="1"/>
</dbReference>
<dbReference type="PIRSF" id="PIRSF018266">
    <property type="entry name" value="FecR"/>
    <property type="match status" value="1"/>
</dbReference>
<keyword evidence="1" id="KW-0812">Transmembrane</keyword>
<feature type="domain" description="FecR N-terminal" evidence="3">
    <location>
        <begin position="2"/>
        <end position="44"/>
    </location>
</feature>
<dbReference type="InterPro" id="IPR032623">
    <property type="entry name" value="FecR_N"/>
</dbReference>
<dbReference type="GO" id="GO:0016989">
    <property type="term" value="F:sigma factor antagonist activity"/>
    <property type="evidence" value="ECO:0007669"/>
    <property type="project" value="TreeGrafter"/>
</dbReference>
<name>A0A261TP13_9BORD</name>
<feature type="transmembrane region" description="Helical" evidence="1">
    <location>
        <begin position="78"/>
        <end position="96"/>
    </location>
</feature>
<accession>A0A261TP13</accession>
<keyword evidence="1" id="KW-0472">Membrane</keyword>
<dbReference type="Proteomes" id="UP000216885">
    <property type="component" value="Unassembled WGS sequence"/>
</dbReference>
<reference evidence="4 5" key="1">
    <citation type="submission" date="2017-05" db="EMBL/GenBank/DDBJ databases">
        <title>Complete and WGS of Bordetella genogroups.</title>
        <authorList>
            <person name="Spilker T."/>
            <person name="LiPuma J."/>
        </authorList>
    </citation>
    <scope>NUCLEOTIDE SEQUENCE [LARGE SCALE GENOMIC DNA]</scope>
    <source>
        <strain evidence="4 5">AU9919</strain>
    </source>
</reference>
<organism evidence="4 5">
    <name type="scientific">Bordetella genomosp. 4</name>
    <dbReference type="NCBI Taxonomy" id="463044"/>
    <lineage>
        <taxon>Bacteria</taxon>
        <taxon>Pseudomonadati</taxon>
        <taxon>Pseudomonadota</taxon>
        <taxon>Betaproteobacteria</taxon>
        <taxon>Burkholderiales</taxon>
        <taxon>Alcaligenaceae</taxon>
        <taxon>Bordetella</taxon>
    </lineage>
</organism>
<dbReference type="PANTHER" id="PTHR30273:SF2">
    <property type="entry name" value="PROTEIN FECR"/>
    <property type="match status" value="1"/>
</dbReference>
<dbReference type="PANTHER" id="PTHR30273">
    <property type="entry name" value="PERIPLASMIC SIGNAL SENSOR AND SIGMA FACTOR ACTIVATOR FECR-RELATED"/>
    <property type="match status" value="1"/>
</dbReference>
<dbReference type="InterPro" id="IPR006860">
    <property type="entry name" value="FecR"/>
</dbReference>
<dbReference type="EMBL" id="NEVQ01000022">
    <property type="protein sequence ID" value="OZI51021.1"/>
    <property type="molecule type" value="Genomic_DNA"/>
</dbReference>
<protein>
    <submittedName>
        <fullName evidence="4">Iron dicitrate transport regulator FecR</fullName>
    </submittedName>
</protein>